<comment type="caution">
    <text evidence="6">The sequence shown here is derived from an EMBL/GenBank/DDBJ whole genome shotgun (WGS) entry which is preliminary data.</text>
</comment>
<dbReference type="GO" id="GO:0004497">
    <property type="term" value="F:monooxygenase activity"/>
    <property type="evidence" value="ECO:0007669"/>
    <property type="project" value="UniProtKB-KW"/>
</dbReference>
<gene>
    <name evidence="6" type="ORF">BCR43DRAFT_491923</name>
</gene>
<protein>
    <recommendedName>
        <fullName evidence="5">FAD-binding domain-containing protein</fullName>
    </recommendedName>
</protein>
<keyword evidence="1" id="KW-0285">Flavoprotein</keyword>
<dbReference type="AlphaFoldDB" id="A0A1X2HCQ8"/>
<organism evidence="6 7">
    <name type="scientific">Syncephalastrum racemosum</name>
    <name type="common">Filamentous fungus</name>
    <dbReference type="NCBI Taxonomy" id="13706"/>
    <lineage>
        <taxon>Eukaryota</taxon>
        <taxon>Fungi</taxon>
        <taxon>Fungi incertae sedis</taxon>
        <taxon>Mucoromycota</taxon>
        <taxon>Mucoromycotina</taxon>
        <taxon>Mucoromycetes</taxon>
        <taxon>Mucorales</taxon>
        <taxon>Syncephalastraceae</taxon>
        <taxon>Syncephalastrum</taxon>
    </lineage>
</organism>
<name>A0A1X2HCQ8_SYNRA</name>
<keyword evidence="7" id="KW-1185">Reference proteome</keyword>
<evidence type="ECO:0000256" key="3">
    <source>
        <dbReference type="ARBA" id="ARBA00023002"/>
    </source>
</evidence>
<dbReference type="Pfam" id="PF01494">
    <property type="entry name" value="FAD_binding_3"/>
    <property type="match status" value="2"/>
</dbReference>
<proteinExistence type="predicted"/>
<dbReference type="Proteomes" id="UP000242180">
    <property type="component" value="Unassembled WGS sequence"/>
</dbReference>
<evidence type="ECO:0000259" key="5">
    <source>
        <dbReference type="Pfam" id="PF01494"/>
    </source>
</evidence>
<reference evidence="6 7" key="1">
    <citation type="submission" date="2016-07" db="EMBL/GenBank/DDBJ databases">
        <title>Pervasive Adenine N6-methylation of Active Genes in Fungi.</title>
        <authorList>
            <consortium name="DOE Joint Genome Institute"/>
            <person name="Mondo S.J."/>
            <person name="Dannebaum R.O."/>
            <person name="Kuo R.C."/>
            <person name="Labutti K."/>
            <person name="Haridas S."/>
            <person name="Kuo A."/>
            <person name="Salamov A."/>
            <person name="Ahrendt S.R."/>
            <person name="Lipzen A."/>
            <person name="Sullivan W."/>
            <person name="Andreopoulos W.B."/>
            <person name="Clum A."/>
            <person name="Lindquist E."/>
            <person name="Daum C."/>
            <person name="Ramamoorthy G.K."/>
            <person name="Gryganskyi A."/>
            <person name="Culley D."/>
            <person name="Magnuson J.K."/>
            <person name="James T.Y."/>
            <person name="O'Malley M.A."/>
            <person name="Stajich J.E."/>
            <person name="Spatafora J.W."/>
            <person name="Visel A."/>
            <person name="Grigoriev I.V."/>
        </authorList>
    </citation>
    <scope>NUCLEOTIDE SEQUENCE [LARGE SCALE GENOMIC DNA]</scope>
    <source>
        <strain evidence="6 7">NRRL 2496</strain>
    </source>
</reference>
<dbReference type="Gene3D" id="3.50.50.60">
    <property type="entry name" value="FAD/NAD(P)-binding domain"/>
    <property type="match status" value="1"/>
</dbReference>
<keyword evidence="3" id="KW-0560">Oxidoreductase</keyword>
<evidence type="ECO:0000256" key="4">
    <source>
        <dbReference type="ARBA" id="ARBA00023033"/>
    </source>
</evidence>
<dbReference type="InterPro" id="IPR002938">
    <property type="entry name" value="FAD-bd"/>
</dbReference>
<dbReference type="SUPFAM" id="SSF51905">
    <property type="entry name" value="FAD/NAD(P)-binding domain"/>
    <property type="match status" value="1"/>
</dbReference>
<keyword evidence="2" id="KW-0274">FAD</keyword>
<dbReference type="STRING" id="13706.A0A1X2HCQ8"/>
<dbReference type="InterPro" id="IPR036188">
    <property type="entry name" value="FAD/NAD-bd_sf"/>
</dbReference>
<evidence type="ECO:0000313" key="7">
    <source>
        <dbReference type="Proteomes" id="UP000242180"/>
    </source>
</evidence>
<dbReference type="OMA" id="ETYENIM"/>
<feature type="domain" description="FAD-binding" evidence="5">
    <location>
        <begin position="6"/>
        <end position="174"/>
    </location>
</feature>
<dbReference type="EMBL" id="MCGN01000005">
    <property type="protein sequence ID" value="ORY96574.1"/>
    <property type="molecule type" value="Genomic_DNA"/>
</dbReference>
<sequence length="421" mass="46544">MTVDKPVLIIGGGLSGLALGNILQHHGIPYKIFERDTSPDMRSQGWSISVRDLCLGPLEDTIDPAKFATLGSTSAVNPAMPREYDIALVGAHTGTIFLKTSAAKNPSPMYRVNRRRFRAWLMDGLDIEWNKKLSELRETEHGNVSVTFEDGTQTEGCLVVGADGWRSRVCEHIVGKDTFWKATRPSALRALTAARRMTEEEFAPFGELSRTVTMYFGGNKERSYRLFTCVADVDPTREDKYLVQWLLSCFDDTAPVHASNTERLAQAKAWSDSSLEGLAAAMVNGTPEGTEVTHLIIHERSPRVLEEADPGRSHRVTVIGDAAHAMTPYRGEGGNHAIRGAAELGKKLIDAYQENMRIEEAVAAYEKDMIKRGDEAVQASHFSAELFHRPSPEDGGEAMGRIFAERISGRIQNASERKKVQ</sequence>
<accession>A0A1X2HCQ8</accession>
<dbReference type="GO" id="GO:0071949">
    <property type="term" value="F:FAD binding"/>
    <property type="evidence" value="ECO:0007669"/>
    <property type="project" value="InterPro"/>
</dbReference>
<keyword evidence="4" id="KW-0503">Monooxygenase</keyword>
<dbReference type="PANTHER" id="PTHR47178">
    <property type="entry name" value="MONOOXYGENASE, FAD-BINDING"/>
    <property type="match status" value="1"/>
</dbReference>
<evidence type="ECO:0000256" key="1">
    <source>
        <dbReference type="ARBA" id="ARBA00022630"/>
    </source>
</evidence>
<dbReference type="PANTHER" id="PTHR47178:SF1">
    <property type="entry name" value="FAD-BINDING DOMAIN-CONTAINING PROTEIN-RELATED"/>
    <property type="match status" value="1"/>
</dbReference>
<dbReference type="InParanoid" id="A0A1X2HCQ8"/>
<evidence type="ECO:0000313" key="6">
    <source>
        <dbReference type="EMBL" id="ORY96574.1"/>
    </source>
</evidence>
<feature type="domain" description="FAD-binding" evidence="5">
    <location>
        <begin position="308"/>
        <end position="379"/>
    </location>
</feature>
<dbReference type="PRINTS" id="PR00420">
    <property type="entry name" value="RNGMNOXGNASE"/>
</dbReference>
<dbReference type="OrthoDB" id="655030at2759"/>
<evidence type="ECO:0000256" key="2">
    <source>
        <dbReference type="ARBA" id="ARBA00022827"/>
    </source>
</evidence>